<evidence type="ECO:0000313" key="10">
    <source>
        <dbReference type="EMBL" id="QHI73358.1"/>
    </source>
</evidence>
<dbReference type="InterPro" id="IPR008279">
    <property type="entry name" value="PEP-util_enz_mobile_dom"/>
</dbReference>
<dbReference type="Pfam" id="PF01326">
    <property type="entry name" value="PPDK_N"/>
    <property type="match status" value="1"/>
</dbReference>
<dbReference type="PANTHER" id="PTHR43615">
    <property type="entry name" value="PHOSPHOENOLPYRUVATE SYNTHASE-RELATED"/>
    <property type="match status" value="1"/>
</dbReference>
<feature type="domain" description="PEP-utilising enzyme mobile" evidence="8">
    <location>
        <begin position="797"/>
        <end position="868"/>
    </location>
</feature>
<dbReference type="SUPFAM" id="SSF56059">
    <property type="entry name" value="Glutathione synthetase ATP-binding domain-like"/>
    <property type="match status" value="1"/>
</dbReference>
<dbReference type="EMBL" id="CP047591">
    <property type="protein sequence ID" value="QHI73358.1"/>
    <property type="molecule type" value="Genomic_DNA"/>
</dbReference>
<keyword evidence="10" id="KW-0808">Transferase</keyword>
<evidence type="ECO:0000256" key="4">
    <source>
        <dbReference type="ARBA" id="ARBA00061332"/>
    </source>
</evidence>
<dbReference type="EC" id="2.7.9.6" evidence="5"/>
<dbReference type="AlphaFoldDB" id="A0A6P1MMN9"/>
<evidence type="ECO:0000256" key="1">
    <source>
        <dbReference type="ARBA" id="ARBA00022741"/>
    </source>
</evidence>
<dbReference type="GO" id="GO:0016301">
    <property type="term" value="F:kinase activity"/>
    <property type="evidence" value="ECO:0007669"/>
    <property type="project" value="InterPro"/>
</dbReference>
<keyword evidence="11" id="KW-1185">Reference proteome</keyword>
<dbReference type="GO" id="GO:0005524">
    <property type="term" value="F:ATP binding"/>
    <property type="evidence" value="ECO:0007669"/>
    <property type="project" value="UniProtKB-KW"/>
</dbReference>
<feature type="domain" description="Pyruvate phosphate dikinase AMP/ATP-binding" evidence="9">
    <location>
        <begin position="18"/>
        <end position="316"/>
    </location>
</feature>
<accession>A0A6P1MMN9</accession>
<dbReference type="InterPro" id="IPR036637">
    <property type="entry name" value="Phosphohistidine_dom_sf"/>
</dbReference>
<dbReference type="InterPro" id="IPR051549">
    <property type="entry name" value="PEP_Utilizing_Enz"/>
</dbReference>
<protein>
    <recommendedName>
        <fullName evidence="6">Rifampicin phosphotransferase</fullName>
        <ecNumber evidence="5">2.7.9.6</ecNumber>
    </recommendedName>
    <alternativeName>
        <fullName evidence="7">Rifampin phosphotransferase</fullName>
    </alternativeName>
</protein>
<organism evidence="10 11">
    <name type="scientific">Aminipila terrae</name>
    <dbReference type="NCBI Taxonomy" id="2697030"/>
    <lineage>
        <taxon>Bacteria</taxon>
        <taxon>Bacillati</taxon>
        <taxon>Bacillota</taxon>
        <taxon>Clostridia</taxon>
        <taxon>Peptostreptococcales</taxon>
        <taxon>Anaerovoracaceae</taxon>
        <taxon>Aminipila</taxon>
    </lineage>
</organism>
<dbReference type="InterPro" id="IPR002192">
    <property type="entry name" value="PPDK_AMP/ATP-bd"/>
</dbReference>
<dbReference type="RefSeq" id="WP_162363123.1">
    <property type="nucleotide sequence ID" value="NZ_CP047591.1"/>
</dbReference>
<proteinExistence type="inferred from homology"/>
<evidence type="ECO:0000259" key="8">
    <source>
        <dbReference type="Pfam" id="PF00391"/>
    </source>
</evidence>
<evidence type="ECO:0000313" key="11">
    <source>
        <dbReference type="Proteomes" id="UP000463883"/>
    </source>
</evidence>
<dbReference type="Proteomes" id="UP000463883">
    <property type="component" value="Chromosome"/>
</dbReference>
<dbReference type="Gene3D" id="3.30.1490.20">
    <property type="entry name" value="ATP-grasp fold, A domain"/>
    <property type="match status" value="1"/>
</dbReference>
<dbReference type="InterPro" id="IPR013815">
    <property type="entry name" value="ATP_grasp_subdomain_1"/>
</dbReference>
<comment type="catalytic activity">
    <reaction evidence="3">
        <text>rifampicin + ATP + H2O = 21-phosphorifampicin + AMP + phosphate + 2 H(+)</text>
        <dbReference type="Rhea" id="RHEA:56304"/>
        <dbReference type="ChEBI" id="CHEBI:15377"/>
        <dbReference type="ChEBI" id="CHEBI:15378"/>
        <dbReference type="ChEBI" id="CHEBI:30616"/>
        <dbReference type="ChEBI" id="CHEBI:43474"/>
        <dbReference type="ChEBI" id="CHEBI:71365"/>
        <dbReference type="ChEBI" id="CHEBI:140195"/>
        <dbReference type="ChEBI" id="CHEBI:456215"/>
        <dbReference type="EC" id="2.7.9.6"/>
    </reaction>
    <physiologicalReaction direction="left-to-right" evidence="3">
        <dbReference type="Rhea" id="RHEA:56305"/>
    </physiologicalReaction>
</comment>
<keyword evidence="10" id="KW-0670">Pyruvate</keyword>
<dbReference type="Gene3D" id="3.30.470.20">
    <property type="entry name" value="ATP-grasp fold, B domain"/>
    <property type="match status" value="1"/>
</dbReference>
<dbReference type="PANTHER" id="PTHR43615:SF1">
    <property type="entry name" value="PPDK_N DOMAIN-CONTAINING PROTEIN"/>
    <property type="match status" value="1"/>
</dbReference>
<dbReference type="Pfam" id="PF00391">
    <property type="entry name" value="PEP-utilizers"/>
    <property type="match status" value="1"/>
</dbReference>
<sequence>MKPYVLTFQEIDKNQLPVAGGKGSNLGELSKLKGIRVPPGFCVTTEAYKNVVNNNQELDPLISQLYTLKADDREKISNISMKIRSIIEGIAIPPDMEQELTEILSIYGENNAYAVRSSATAEDLPTASFAGQQDTFLNIKGKDALMHHISKCWASLFTDRAVTYRIQNKFDHRKVFLAVVIQKMIFPEASGIMFTADPVTSNRKVLSIDASFGLGEALVSGLVNADIYKVREHTILHKKISHKKLSIYSLPGGGTEEKEIESHKQNAQTLSDHQILKLEYLGRNIEAYFGCPQDIEWCLYKEEFYIVQSRPITTLYPVPKANDKDNHVYLSFGHRQMMTEAMKPLGHSFFNAFFVLVSGTPMTEAGDRLFMDVSHEMKSPFMSKSFCKSLGVVDVLMQKAFQNLLTRKDYVKSLHKGKTMMLEPAVWLSWGIDTFKTYMKNDPGDMEKLMAQYAAVLENKENIMKKLSGDELFQFLEKDFKDMKNMIFKSYRYSFAGAYASSWLNRNILKWLGEKNVADTLAQSVSNNVTSEMGLALLDVADVIRQYPEVQECLTTANNENLFEDLDKLKGGKESANAIKAFLRKYGMRCSAEIDITRTRWNENPAILIPIILSNIKSFEPGAHTLKFQEGLNEALRKEKEILLRLEKISGGKSKIRKTRKMISVLRNFVGYREYNKYIMVWYFWIIKQAFMQEADRLVQNHTIKNRDDIHYLTYDELRQVIKTNSVDYEQIKRRKEDYELFSKLTPPRLITSDGEIISGEYDTGNIPKGAIAGVPVSSGTVEGRARVLLKLEDAHIEEGDILVTTFTDPSWTPVFVSIKGLVTEVGGMMTHGAVVAREYGLPAIVGIDNATKLIKDGQKIRINGTEGYIEILG</sequence>
<dbReference type="KEGG" id="amic:Ami3637_14110"/>
<dbReference type="NCBIfam" id="NF004878">
    <property type="entry name" value="PRK06241.1-3"/>
    <property type="match status" value="1"/>
</dbReference>
<dbReference type="NCBIfam" id="NF041857">
    <property type="entry name" value="RIF_Ptrans_rph"/>
    <property type="match status" value="1"/>
</dbReference>
<evidence type="ECO:0000256" key="2">
    <source>
        <dbReference type="ARBA" id="ARBA00022840"/>
    </source>
</evidence>
<dbReference type="FunFam" id="3.30.1490.20:FF:000010">
    <property type="entry name" value="Phosphoenolpyruvate synthase"/>
    <property type="match status" value="1"/>
</dbReference>
<keyword evidence="1" id="KW-0547">Nucleotide-binding</keyword>
<keyword evidence="2" id="KW-0067">ATP-binding</keyword>
<evidence type="ECO:0000256" key="6">
    <source>
        <dbReference type="ARBA" id="ARBA00074400"/>
    </source>
</evidence>
<evidence type="ECO:0000256" key="7">
    <source>
        <dbReference type="ARBA" id="ARBA00076136"/>
    </source>
</evidence>
<gene>
    <name evidence="10" type="primary">ppsA</name>
    <name evidence="10" type="ORF">Ami3637_14110</name>
</gene>
<dbReference type="NCBIfam" id="NF004877">
    <property type="entry name" value="PRK06241.1-2"/>
    <property type="match status" value="1"/>
</dbReference>
<evidence type="ECO:0000256" key="5">
    <source>
        <dbReference type="ARBA" id="ARBA00066332"/>
    </source>
</evidence>
<name>A0A6P1MMN9_9FIRM</name>
<dbReference type="SUPFAM" id="SSF52009">
    <property type="entry name" value="Phosphohistidine domain"/>
    <property type="match status" value="1"/>
</dbReference>
<evidence type="ECO:0000256" key="3">
    <source>
        <dbReference type="ARBA" id="ARBA00051922"/>
    </source>
</evidence>
<dbReference type="NCBIfam" id="NF004879">
    <property type="entry name" value="PRK06241.1-4"/>
    <property type="match status" value="1"/>
</dbReference>
<reference evidence="10 11" key="1">
    <citation type="submission" date="2020-01" db="EMBL/GenBank/DDBJ databases">
        <title>Genomic analysis of Aminipila sp. CBA3637.</title>
        <authorList>
            <person name="Kim Y.B."/>
            <person name="Roh S.W."/>
        </authorList>
    </citation>
    <scope>NUCLEOTIDE SEQUENCE [LARGE SCALE GENOMIC DNA]</scope>
    <source>
        <strain evidence="10 11">CBA3637</strain>
    </source>
</reference>
<comment type="similarity">
    <text evidence="4">Belongs to the rifampicin phosphotransferase family.</text>
</comment>
<dbReference type="Gene3D" id="3.50.30.10">
    <property type="entry name" value="Phosphohistidine domain"/>
    <property type="match status" value="1"/>
</dbReference>
<evidence type="ECO:0000259" key="9">
    <source>
        <dbReference type="Pfam" id="PF01326"/>
    </source>
</evidence>
<dbReference type="FunFam" id="3.50.30.10:FF:000007">
    <property type="entry name" value="Phosphoenolpyruvate synthase"/>
    <property type="match status" value="1"/>
</dbReference>